<evidence type="ECO:0000256" key="6">
    <source>
        <dbReference type="ARBA" id="ARBA00023268"/>
    </source>
</evidence>
<organism evidence="9 10">
    <name type="scientific">Micromonospora echinofusca</name>
    <dbReference type="NCBI Taxonomy" id="47858"/>
    <lineage>
        <taxon>Bacteria</taxon>
        <taxon>Bacillati</taxon>
        <taxon>Actinomycetota</taxon>
        <taxon>Actinomycetes</taxon>
        <taxon>Micromonosporales</taxon>
        <taxon>Micromonosporaceae</taxon>
        <taxon>Micromonospora</taxon>
    </lineage>
</organism>
<evidence type="ECO:0000256" key="3">
    <source>
        <dbReference type="ARBA" id="ARBA00022553"/>
    </source>
</evidence>
<dbReference type="SMART" id="SM00827">
    <property type="entry name" value="PKS_AT"/>
    <property type="match status" value="1"/>
</dbReference>
<evidence type="ECO:0000259" key="8">
    <source>
        <dbReference type="PROSITE" id="PS52004"/>
    </source>
</evidence>
<feature type="non-terminal residue" evidence="9">
    <location>
        <position position="766"/>
    </location>
</feature>
<dbReference type="SUPFAM" id="SSF52151">
    <property type="entry name" value="FabD/lysophospholipase-like"/>
    <property type="match status" value="1"/>
</dbReference>
<dbReference type="PROSITE" id="PS52004">
    <property type="entry name" value="KS3_2"/>
    <property type="match status" value="1"/>
</dbReference>
<evidence type="ECO:0000256" key="5">
    <source>
        <dbReference type="ARBA" id="ARBA00023194"/>
    </source>
</evidence>
<dbReference type="Pfam" id="PF00698">
    <property type="entry name" value="Acyl_transf_1"/>
    <property type="match status" value="1"/>
</dbReference>
<dbReference type="SUPFAM" id="SSF53901">
    <property type="entry name" value="Thiolase-like"/>
    <property type="match status" value="1"/>
</dbReference>
<sequence>MSDQEKLLEYLKRVTADLHQTRRRLREVETANSEPIAIVAMSCRYPGGVTSPRELWELVAQGRDGISTFPENRGWDLEALYHPDPENPGTSYSREGGFLHDADLFDAEFFGISPREAVATDPQQRLLLEAAWEAIESAGIDPKSLKGSRTGVFAGQAYHDYTSQQQASTASEVQGFLGTGGSGSVTSGRISYTLGLEGPAVTVDTACSSSLVALHLAVQALRGGEITMALAGGVTVMATPGSFIDFSAQRGLSPDGRCKAFAAAADGTGWGEGVGMLLLERLSDAQRNGHPVLAVIRGSAINQDGASNGLTAPNGPSQQRVIRDALANAELTAADVDAVEAHGTGTTLGDPIEAQALLATYGQGRVGAPLWLGSLKSNIGHTQAAAGVGGIIKMVQAMRHGLLPKTLHVDAPSPHIDWSAGAVELLTEAREWPASDRPRRAAVSSFGFSGTNAHIIVEQAPVAEEPETAEAEPEPVGDGVLPWVLSGKSPEAVRAQAAKLVSFVGSEPGLSPRDVAWSLLHTRSVFEYRSVVAGRDLAEFAAGLGEVSPVAASAEPLGALFTGQGSQWVGMGRGLYDVFPVFASAFDAVCGELDSLLGVSLRDVVFDGVGDLDQTGLTQPAVFAVEVALFRLAESFGVRPSVFVGHSVGEIAAAHVTGVLSLHDAAKLVAARGRLMQALPAGGVMVSVQATEAEVLPLLAGREDLVGIGAVNGPTSVVVSGAEAAVEEVAAHFRGLGRKTKRLSVSHAFHSPLMAPMLDEFRTVVA</sequence>
<keyword evidence="5" id="KW-0045">Antibiotic biosynthesis</keyword>
<dbReference type="Pfam" id="PF08990">
    <property type="entry name" value="Docking"/>
    <property type="match status" value="1"/>
</dbReference>
<dbReference type="EMBL" id="WVUH01000172">
    <property type="protein sequence ID" value="MBO4208145.1"/>
    <property type="molecule type" value="Genomic_DNA"/>
</dbReference>
<dbReference type="InterPro" id="IPR020841">
    <property type="entry name" value="PKS_Beta-ketoAc_synthase_dom"/>
</dbReference>
<gene>
    <name evidence="9" type="ORF">GSF22_19350</name>
</gene>
<dbReference type="PROSITE" id="PS00606">
    <property type="entry name" value="KS3_1"/>
    <property type="match status" value="1"/>
</dbReference>
<keyword evidence="7 9" id="KW-0012">Acyltransferase</keyword>
<keyword evidence="2" id="KW-0596">Phosphopantetheine</keyword>
<evidence type="ECO:0000256" key="7">
    <source>
        <dbReference type="ARBA" id="ARBA00023315"/>
    </source>
</evidence>
<dbReference type="InterPro" id="IPR016039">
    <property type="entry name" value="Thiolase-like"/>
</dbReference>
<dbReference type="SUPFAM" id="SSF55048">
    <property type="entry name" value="Probable ACP-binding domain of malonyl-CoA ACP transacylase"/>
    <property type="match status" value="1"/>
</dbReference>
<reference evidence="9 10" key="1">
    <citation type="submission" date="2019-12" db="EMBL/GenBank/DDBJ databases">
        <title>Whole genome sequencing of endophytic Actinobacterium Micromonospora sp. MPMI6T.</title>
        <authorList>
            <person name="Evv R."/>
            <person name="Podile A.R."/>
        </authorList>
    </citation>
    <scope>NUCLEOTIDE SEQUENCE [LARGE SCALE GENOMIC DNA]</scope>
    <source>
        <strain evidence="9 10">MPMI6</strain>
    </source>
</reference>
<evidence type="ECO:0000313" key="9">
    <source>
        <dbReference type="EMBL" id="MBO4208145.1"/>
    </source>
</evidence>
<proteinExistence type="predicted"/>
<keyword evidence="4" id="KW-0808">Transferase</keyword>
<dbReference type="Proteomes" id="UP000823521">
    <property type="component" value="Unassembled WGS sequence"/>
</dbReference>
<evidence type="ECO:0000256" key="4">
    <source>
        <dbReference type="ARBA" id="ARBA00022679"/>
    </source>
</evidence>
<dbReference type="InterPro" id="IPR032821">
    <property type="entry name" value="PKS_assoc"/>
</dbReference>
<dbReference type="PANTHER" id="PTHR43775:SF51">
    <property type="entry name" value="INACTIVE PHENOLPHTHIOCEROL SYNTHESIS POLYKETIDE SYNTHASE TYPE I PKS1-RELATED"/>
    <property type="match status" value="1"/>
</dbReference>
<dbReference type="InterPro" id="IPR036299">
    <property type="entry name" value="Polyketide_synth_docking_sf"/>
</dbReference>
<dbReference type="InterPro" id="IPR014043">
    <property type="entry name" value="Acyl_transferase_dom"/>
</dbReference>
<keyword evidence="10" id="KW-1185">Reference proteome</keyword>
<dbReference type="InterPro" id="IPR001227">
    <property type="entry name" value="Ac_transferase_dom_sf"/>
</dbReference>
<dbReference type="InterPro" id="IPR016035">
    <property type="entry name" value="Acyl_Trfase/lysoPLipase"/>
</dbReference>
<evidence type="ECO:0000256" key="1">
    <source>
        <dbReference type="ARBA" id="ARBA00001957"/>
    </source>
</evidence>
<dbReference type="InterPro" id="IPR016036">
    <property type="entry name" value="Malonyl_transacylase_ACP-bd"/>
</dbReference>
<evidence type="ECO:0000313" key="10">
    <source>
        <dbReference type="Proteomes" id="UP000823521"/>
    </source>
</evidence>
<keyword evidence="6" id="KW-0511">Multifunctional enzyme</keyword>
<dbReference type="Pfam" id="PF02801">
    <property type="entry name" value="Ketoacyl-synt_C"/>
    <property type="match status" value="1"/>
</dbReference>
<dbReference type="CDD" id="cd00833">
    <property type="entry name" value="PKS"/>
    <property type="match status" value="1"/>
</dbReference>
<dbReference type="InterPro" id="IPR050091">
    <property type="entry name" value="PKS_NRPS_Biosynth_Enz"/>
</dbReference>
<accession>A0ABS3VUC8</accession>
<protein>
    <submittedName>
        <fullName evidence="9">Acyltransferase domain-containing protein</fullName>
    </submittedName>
</protein>
<dbReference type="PANTHER" id="PTHR43775">
    <property type="entry name" value="FATTY ACID SYNTHASE"/>
    <property type="match status" value="1"/>
</dbReference>
<dbReference type="Gene3D" id="3.30.70.3290">
    <property type="match status" value="1"/>
</dbReference>
<dbReference type="RefSeq" id="WP_208815111.1">
    <property type="nucleotide sequence ID" value="NZ_WVUH01000172.1"/>
</dbReference>
<dbReference type="InterPro" id="IPR015083">
    <property type="entry name" value="NorB/c/GfsB-D-like_docking"/>
</dbReference>
<dbReference type="InterPro" id="IPR014030">
    <property type="entry name" value="Ketoacyl_synth_N"/>
</dbReference>
<keyword evidence="3" id="KW-0597">Phosphoprotein</keyword>
<dbReference type="SMART" id="SM00825">
    <property type="entry name" value="PKS_KS"/>
    <property type="match status" value="1"/>
</dbReference>
<dbReference type="Gene3D" id="3.40.47.10">
    <property type="match status" value="1"/>
</dbReference>
<comment type="caution">
    <text evidence="9">The sequence shown here is derived from an EMBL/GenBank/DDBJ whole genome shotgun (WGS) entry which is preliminary data.</text>
</comment>
<dbReference type="SUPFAM" id="SSF101173">
    <property type="entry name" value="Docking domain B of the erythromycin polyketide synthase (DEBS)"/>
    <property type="match status" value="1"/>
</dbReference>
<dbReference type="Gene3D" id="3.40.366.10">
    <property type="entry name" value="Malonyl-Coenzyme A Acyl Carrier Protein, domain 2"/>
    <property type="match status" value="1"/>
</dbReference>
<evidence type="ECO:0000256" key="2">
    <source>
        <dbReference type="ARBA" id="ARBA00022450"/>
    </source>
</evidence>
<name>A0ABS3VUC8_MICEH</name>
<feature type="domain" description="Ketosynthase family 3 (KS3)" evidence="8">
    <location>
        <begin position="33"/>
        <end position="459"/>
    </location>
</feature>
<dbReference type="InterPro" id="IPR018201">
    <property type="entry name" value="Ketoacyl_synth_AS"/>
</dbReference>
<dbReference type="GO" id="GO:0016746">
    <property type="term" value="F:acyltransferase activity"/>
    <property type="evidence" value="ECO:0007669"/>
    <property type="project" value="UniProtKB-KW"/>
</dbReference>
<comment type="cofactor">
    <cofactor evidence="1">
        <name>pantetheine 4'-phosphate</name>
        <dbReference type="ChEBI" id="CHEBI:47942"/>
    </cofactor>
</comment>
<dbReference type="Pfam" id="PF00109">
    <property type="entry name" value="ketoacyl-synt"/>
    <property type="match status" value="1"/>
</dbReference>
<dbReference type="InterPro" id="IPR014031">
    <property type="entry name" value="Ketoacyl_synth_C"/>
</dbReference>
<dbReference type="Pfam" id="PF16197">
    <property type="entry name" value="KAsynt_C_assoc"/>
    <property type="match status" value="1"/>
</dbReference>